<name>A0A9W6ZPB8_9STRA</name>
<gene>
    <name evidence="2" type="ORF">TrLO_g4282</name>
</gene>
<feature type="signal peptide" evidence="1">
    <location>
        <begin position="1"/>
        <end position="16"/>
    </location>
</feature>
<comment type="caution">
    <text evidence="2">The sequence shown here is derived from an EMBL/GenBank/DDBJ whole genome shotgun (WGS) entry which is preliminary data.</text>
</comment>
<feature type="chain" id="PRO_5040954558" description="PDZ domain-containing protein" evidence="1">
    <location>
        <begin position="17"/>
        <end position="258"/>
    </location>
</feature>
<proteinExistence type="predicted"/>
<dbReference type="AlphaFoldDB" id="A0A9W6ZPB8"/>
<organism evidence="2 3">
    <name type="scientific">Triparma laevis f. longispina</name>
    <dbReference type="NCBI Taxonomy" id="1714387"/>
    <lineage>
        <taxon>Eukaryota</taxon>
        <taxon>Sar</taxon>
        <taxon>Stramenopiles</taxon>
        <taxon>Ochrophyta</taxon>
        <taxon>Bolidophyceae</taxon>
        <taxon>Parmales</taxon>
        <taxon>Triparmaceae</taxon>
        <taxon>Triparma</taxon>
    </lineage>
</organism>
<dbReference type="Proteomes" id="UP001165122">
    <property type="component" value="Unassembled WGS sequence"/>
</dbReference>
<sequence>MFYEVLVLLLIHVASFNLSSWPAVRLRPSTFTRLHSVDPEYLLEQARTRSTFTRLYSVDPDDLLEQAARLREEADAIIREKTEVAAVAQEEERTTVQNNAAYKSQFSVVLPILKDTGKEVDEEVFFKPLFPQPEFKEISSSFGSEILRFDIPLPLGIILGQEPTSDLITIDEIDSSINPLSSSLLKPGDLLRCCSATQTQMSMPTWQLIVGGIGQPKTVRFMYSCDGFRSKFEEVLDALKSNRMDVGGRDVVLVVERK</sequence>
<accession>A0A9W6ZPB8</accession>
<dbReference type="OrthoDB" id="42107at2759"/>
<keyword evidence="1" id="KW-0732">Signal</keyword>
<protein>
    <recommendedName>
        <fullName evidence="4">PDZ domain-containing protein</fullName>
    </recommendedName>
</protein>
<evidence type="ECO:0000313" key="2">
    <source>
        <dbReference type="EMBL" id="GMH56721.1"/>
    </source>
</evidence>
<reference evidence="3" key="1">
    <citation type="journal article" date="2023" name="Commun. Biol.">
        <title>Genome analysis of Parmales, the sister group of diatoms, reveals the evolutionary specialization of diatoms from phago-mixotrophs to photoautotrophs.</title>
        <authorList>
            <person name="Ban H."/>
            <person name="Sato S."/>
            <person name="Yoshikawa S."/>
            <person name="Yamada K."/>
            <person name="Nakamura Y."/>
            <person name="Ichinomiya M."/>
            <person name="Sato N."/>
            <person name="Blanc-Mathieu R."/>
            <person name="Endo H."/>
            <person name="Kuwata A."/>
            <person name="Ogata H."/>
        </authorList>
    </citation>
    <scope>NUCLEOTIDE SEQUENCE [LARGE SCALE GENOMIC DNA]</scope>
    <source>
        <strain evidence="3">NIES 3700</strain>
    </source>
</reference>
<evidence type="ECO:0000256" key="1">
    <source>
        <dbReference type="SAM" id="SignalP"/>
    </source>
</evidence>
<dbReference type="EMBL" id="BRXW01000457">
    <property type="protein sequence ID" value="GMH56721.1"/>
    <property type="molecule type" value="Genomic_DNA"/>
</dbReference>
<keyword evidence="3" id="KW-1185">Reference proteome</keyword>
<evidence type="ECO:0000313" key="3">
    <source>
        <dbReference type="Proteomes" id="UP001165122"/>
    </source>
</evidence>
<evidence type="ECO:0008006" key="4">
    <source>
        <dbReference type="Google" id="ProtNLM"/>
    </source>
</evidence>